<dbReference type="PANTHER" id="PTHR34997">
    <property type="entry name" value="AM15"/>
    <property type="match status" value="1"/>
</dbReference>
<name>A0AAD7TX91_9APHY</name>
<feature type="signal peptide" evidence="3">
    <location>
        <begin position="1"/>
        <end position="18"/>
    </location>
</feature>
<keyword evidence="2" id="KW-0843">Virulence</keyword>
<dbReference type="EMBL" id="JAPEVG010000080">
    <property type="protein sequence ID" value="KAJ8487353.1"/>
    <property type="molecule type" value="Genomic_DNA"/>
</dbReference>
<keyword evidence="1" id="KW-0147">Chitin-binding</keyword>
<keyword evidence="6" id="KW-1185">Reference proteome</keyword>
<dbReference type="CDD" id="cd00118">
    <property type="entry name" value="LysM"/>
    <property type="match status" value="2"/>
</dbReference>
<feature type="chain" id="PRO_5042001337" description="LysM domain-containing protein" evidence="3">
    <location>
        <begin position="19"/>
        <end position="130"/>
    </location>
</feature>
<dbReference type="SMART" id="SM00257">
    <property type="entry name" value="LysM"/>
    <property type="match status" value="2"/>
</dbReference>
<sequence>MFARLAFVLSALTAVALAGVAAPPQCDRYYVVEAGDNCDIISAKTSSSTYQLARVNTGIINSQCTNLTVGELICLGLEGQDCEVTHVVQSDEVCVDIANNAGILLSTLLANNPNVDSQCSNIYPGEASSV</sequence>
<dbReference type="InterPro" id="IPR036779">
    <property type="entry name" value="LysM_dom_sf"/>
</dbReference>
<keyword evidence="3" id="KW-0732">Signal</keyword>
<evidence type="ECO:0000313" key="6">
    <source>
        <dbReference type="Proteomes" id="UP001215151"/>
    </source>
</evidence>
<dbReference type="AlphaFoldDB" id="A0AAD7TX91"/>
<feature type="domain" description="LysM" evidence="4">
    <location>
        <begin position="84"/>
        <end position="130"/>
    </location>
</feature>
<evidence type="ECO:0000256" key="2">
    <source>
        <dbReference type="ARBA" id="ARBA00023026"/>
    </source>
</evidence>
<dbReference type="Gene3D" id="3.10.350.10">
    <property type="entry name" value="LysM domain"/>
    <property type="match status" value="2"/>
</dbReference>
<reference evidence="5" key="1">
    <citation type="submission" date="2022-11" db="EMBL/GenBank/DDBJ databases">
        <title>Genome Sequence of Cubamyces cubensis.</title>
        <authorList>
            <person name="Buettner E."/>
        </authorList>
    </citation>
    <scope>NUCLEOTIDE SEQUENCE</scope>
    <source>
        <strain evidence="5">MPL-01</strain>
    </source>
</reference>
<dbReference type="InterPro" id="IPR018392">
    <property type="entry name" value="LysM"/>
</dbReference>
<organism evidence="5 6">
    <name type="scientific">Trametes cubensis</name>
    <dbReference type="NCBI Taxonomy" id="1111947"/>
    <lineage>
        <taxon>Eukaryota</taxon>
        <taxon>Fungi</taxon>
        <taxon>Dikarya</taxon>
        <taxon>Basidiomycota</taxon>
        <taxon>Agaricomycotina</taxon>
        <taxon>Agaricomycetes</taxon>
        <taxon>Polyporales</taxon>
        <taxon>Polyporaceae</taxon>
        <taxon>Trametes</taxon>
    </lineage>
</organism>
<evidence type="ECO:0000313" key="5">
    <source>
        <dbReference type="EMBL" id="KAJ8487353.1"/>
    </source>
</evidence>
<proteinExistence type="predicted"/>
<dbReference type="SUPFAM" id="SSF54106">
    <property type="entry name" value="LysM domain"/>
    <property type="match status" value="2"/>
</dbReference>
<comment type="caution">
    <text evidence="5">The sequence shown here is derived from an EMBL/GenBank/DDBJ whole genome shotgun (WGS) entry which is preliminary data.</text>
</comment>
<gene>
    <name evidence="5" type="ORF">ONZ51_g4224</name>
</gene>
<dbReference type="GO" id="GO:0008061">
    <property type="term" value="F:chitin binding"/>
    <property type="evidence" value="ECO:0007669"/>
    <property type="project" value="UniProtKB-KW"/>
</dbReference>
<protein>
    <recommendedName>
        <fullName evidence="4">LysM domain-containing protein</fullName>
    </recommendedName>
</protein>
<evidence type="ECO:0000256" key="1">
    <source>
        <dbReference type="ARBA" id="ARBA00022669"/>
    </source>
</evidence>
<dbReference type="PROSITE" id="PS51782">
    <property type="entry name" value="LYSM"/>
    <property type="match status" value="2"/>
</dbReference>
<evidence type="ECO:0000256" key="3">
    <source>
        <dbReference type="SAM" id="SignalP"/>
    </source>
</evidence>
<dbReference type="PANTHER" id="PTHR34997:SF1">
    <property type="entry name" value="PEPTIDOGLYCAN-BINDING LYSIN DOMAIN"/>
    <property type="match status" value="1"/>
</dbReference>
<dbReference type="Pfam" id="PF01476">
    <property type="entry name" value="LysM"/>
    <property type="match status" value="2"/>
</dbReference>
<feature type="domain" description="LysM" evidence="4">
    <location>
        <begin position="28"/>
        <end position="75"/>
    </location>
</feature>
<dbReference type="Proteomes" id="UP001215151">
    <property type="component" value="Unassembled WGS sequence"/>
</dbReference>
<evidence type="ECO:0000259" key="4">
    <source>
        <dbReference type="PROSITE" id="PS51782"/>
    </source>
</evidence>
<dbReference type="InterPro" id="IPR052210">
    <property type="entry name" value="LysM1-like"/>
</dbReference>
<accession>A0AAD7TX91</accession>